<reference evidence="1 2" key="1">
    <citation type="submission" date="2014-04" db="EMBL/GenBank/DDBJ databases">
        <authorList>
            <consortium name="DOE Joint Genome Institute"/>
            <person name="Kuo A."/>
            <person name="Zuccaro A."/>
            <person name="Kohler A."/>
            <person name="Nagy L.G."/>
            <person name="Floudas D."/>
            <person name="Copeland A."/>
            <person name="Barry K.W."/>
            <person name="Cichocki N."/>
            <person name="Veneault-Fourrey C."/>
            <person name="LaButti K."/>
            <person name="Lindquist E.A."/>
            <person name="Lipzen A."/>
            <person name="Lundell T."/>
            <person name="Morin E."/>
            <person name="Murat C."/>
            <person name="Sun H."/>
            <person name="Tunlid A."/>
            <person name="Henrissat B."/>
            <person name="Grigoriev I.V."/>
            <person name="Hibbett D.S."/>
            <person name="Martin F."/>
            <person name="Nordberg H.P."/>
            <person name="Cantor M.N."/>
            <person name="Hua S.X."/>
        </authorList>
    </citation>
    <scope>NUCLEOTIDE SEQUENCE [LARGE SCALE GENOMIC DNA]</scope>
    <source>
        <strain evidence="1 2">MAFF 305830</strain>
    </source>
</reference>
<evidence type="ECO:0000313" key="1">
    <source>
        <dbReference type="EMBL" id="KIM20368.1"/>
    </source>
</evidence>
<evidence type="ECO:0000313" key="2">
    <source>
        <dbReference type="Proteomes" id="UP000054097"/>
    </source>
</evidence>
<proteinExistence type="predicted"/>
<dbReference type="Proteomes" id="UP000054097">
    <property type="component" value="Unassembled WGS sequence"/>
</dbReference>
<accession>A0A0C2W1H7</accession>
<gene>
    <name evidence="1" type="ORF">M408DRAFT_138754</name>
</gene>
<organism evidence="1 2">
    <name type="scientific">Serendipita vermifera MAFF 305830</name>
    <dbReference type="NCBI Taxonomy" id="933852"/>
    <lineage>
        <taxon>Eukaryota</taxon>
        <taxon>Fungi</taxon>
        <taxon>Dikarya</taxon>
        <taxon>Basidiomycota</taxon>
        <taxon>Agaricomycotina</taxon>
        <taxon>Agaricomycetes</taxon>
        <taxon>Sebacinales</taxon>
        <taxon>Serendipitaceae</taxon>
        <taxon>Serendipita</taxon>
    </lineage>
</organism>
<protein>
    <submittedName>
        <fullName evidence="1">Uncharacterized protein</fullName>
    </submittedName>
</protein>
<dbReference type="EMBL" id="KN824441">
    <property type="protein sequence ID" value="KIM20368.1"/>
    <property type="molecule type" value="Genomic_DNA"/>
</dbReference>
<dbReference type="AlphaFoldDB" id="A0A0C2W1H7"/>
<dbReference type="HOGENOM" id="CLU_947189_0_0_1"/>
<dbReference type="Gene3D" id="1.10.472.10">
    <property type="entry name" value="Cyclin-like"/>
    <property type="match status" value="1"/>
</dbReference>
<name>A0A0C2W1H7_SERVB</name>
<keyword evidence="2" id="KW-1185">Reference proteome</keyword>
<dbReference type="OrthoDB" id="10250320at2759"/>
<sequence>MFNHFHCSNLTQINAYLRAGAPGHHEQTLIEISRRNPSLLRFLDGPVTGTLMQEVINAIKSVVDVAHGILNTPSGDLDSEIYASVSPTMLHTSLPRHEVFNPDTLWTFVDRIIGEAHIGPAQLIHAILVTESLKQNLPDLPADLLLVLGIFRDARSESSLVGLVCSHHRIALAILMINHQAFTDYSPRSRQWRDIARGFFKRQELSKMRTQVPLMVGFHVYINEQDLIRRFYRLIYSTSNFQSQFEPQSSLNPALPLSDSNSSDCLLNVINSYAMDEPSSSSSSSNGTSRPYVA</sequence>
<reference evidence="2" key="2">
    <citation type="submission" date="2015-01" db="EMBL/GenBank/DDBJ databases">
        <title>Evolutionary Origins and Diversification of the Mycorrhizal Mutualists.</title>
        <authorList>
            <consortium name="DOE Joint Genome Institute"/>
            <consortium name="Mycorrhizal Genomics Consortium"/>
            <person name="Kohler A."/>
            <person name="Kuo A."/>
            <person name="Nagy L.G."/>
            <person name="Floudas D."/>
            <person name="Copeland A."/>
            <person name="Barry K.W."/>
            <person name="Cichocki N."/>
            <person name="Veneault-Fourrey C."/>
            <person name="LaButti K."/>
            <person name="Lindquist E.A."/>
            <person name="Lipzen A."/>
            <person name="Lundell T."/>
            <person name="Morin E."/>
            <person name="Murat C."/>
            <person name="Riley R."/>
            <person name="Ohm R."/>
            <person name="Sun H."/>
            <person name="Tunlid A."/>
            <person name="Henrissat B."/>
            <person name="Grigoriev I.V."/>
            <person name="Hibbett D.S."/>
            <person name="Martin F."/>
        </authorList>
    </citation>
    <scope>NUCLEOTIDE SEQUENCE [LARGE SCALE GENOMIC DNA]</scope>
    <source>
        <strain evidence="2">MAFF 305830</strain>
    </source>
</reference>